<dbReference type="Proteomes" id="UP000789405">
    <property type="component" value="Unassembled WGS sequence"/>
</dbReference>
<comment type="caution">
    <text evidence="1">The sequence shown here is derived from an EMBL/GenBank/DDBJ whole genome shotgun (WGS) entry which is preliminary data.</text>
</comment>
<protein>
    <submittedName>
        <fullName evidence="1">9800_t:CDS:1</fullName>
    </submittedName>
</protein>
<evidence type="ECO:0000313" key="2">
    <source>
        <dbReference type="Proteomes" id="UP000789405"/>
    </source>
</evidence>
<dbReference type="AlphaFoldDB" id="A0A9N9PAI9"/>
<organism evidence="1 2">
    <name type="scientific">Dentiscutata erythropus</name>
    <dbReference type="NCBI Taxonomy" id="1348616"/>
    <lineage>
        <taxon>Eukaryota</taxon>
        <taxon>Fungi</taxon>
        <taxon>Fungi incertae sedis</taxon>
        <taxon>Mucoromycota</taxon>
        <taxon>Glomeromycotina</taxon>
        <taxon>Glomeromycetes</taxon>
        <taxon>Diversisporales</taxon>
        <taxon>Gigasporaceae</taxon>
        <taxon>Dentiscutata</taxon>
    </lineage>
</organism>
<evidence type="ECO:0000313" key="1">
    <source>
        <dbReference type="EMBL" id="CAG8802383.1"/>
    </source>
</evidence>
<dbReference type="EMBL" id="CAJVPY010036857">
    <property type="protein sequence ID" value="CAG8802383.1"/>
    <property type="molecule type" value="Genomic_DNA"/>
</dbReference>
<proteinExistence type="predicted"/>
<feature type="non-terminal residue" evidence="1">
    <location>
        <position position="1"/>
    </location>
</feature>
<name>A0A9N9PAI9_9GLOM</name>
<accession>A0A9N9PAI9</accession>
<reference evidence="1" key="1">
    <citation type="submission" date="2021-06" db="EMBL/GenBank/DDBJ databases">
        <authorList>
            <person name="Kallberg Y."/>
            <person name="Tangrot J."/>
            <person name="Rosling A."/>
        </authorList>
    </citation>
    <scope>NUCLEOTIDE SEQUENCE</scope>
    <source>
        <strain evidence="1">MA453B</strain>
    </source>
</reference>
<keyword evidence="2" id="KW-1185">Reference proteome</keyword>
<gene>
    <name evidence="1" type="ORF">DERYTH_LOCUS23666</name>
</gene>
<sequence>CFPLSWLKEPYPTPHWLIWLTSCIAYDIFDNITQFMQLYNIYTACKSMRANSRTRPSRFNGEH</sequence>